<name>A0ABU0V2B5_9BACI</name>
<proteinExistence type="predicted"/>
<reference evidence="1" key="1">
    <citation type="submission" date="2023-08" db="EMBL/GenBank/DDBJ databases">
        <title>Functional annotation and safety assessment of Bacillus stercoris.</title>
        <authorList>
            <person name="Pandit N.T."/>
            <person name="Ahir S.V."/>
            <person name="Chauhan D.A."/>
            <person name="Bose A."/>
            <person name="Dunlap C."/>
            <person name="Doshi J.A."/>
        </authorList>
    </citation>
    <scope>NUCLEOTIDE SEQUENCE</scope>
    <source>
        <strain evidence="1">ZBMF30</strain>
    </source>
</reference>
<dbReference type="RefSeq" id="WP_128740457.1">
    <property type="nucleotide sequence ID" value="NZ_JAVCYS010000002.1"/>
</dbReference>
<accession>A0ABU0V2B5</accession>
<organism evidence="1 2">
    <name type="scientific">Bacillus stercoris</name>
    <dbReference type="NCBI Taxonomy" id="2054641"/>
    <lineage>
        <taxon>Bacteria</taxon>
        <taxon>Bacillati</taxon>
        <taxon>Bacillota</taxon>
        <taxon>Bacilli</taxon>
        <taxon>Bacillales</taxon>
        <taxon>Bacillaceae</taxon>
        <taxon>Bacillus</taxon>
    </lineage>
</organism>
<keyword evidence="2" id="KW-1185">Reference proteome</keyword>
<comment type="caution">
    <text evidence="1">The sequence shown here is derived from an EMBL/GenBank/DDBJ whole genome shotgun (WGS) entry which is preliminary data.</text>
</comment>
<dbReference type="EMBL" id="JAVCYS010000002">
    <property type="protein sequence ID" value="MDQ1851061.1"/>
    <property type="molecule type" value="Genomic_DNA"/>
</dbReference>
<protein>
    <submittedName>
        <fullName evidence="1">Uncharacterized protein</fullName>
    </submittedName>
</protein>
<dbReference type="Proteomes" id="UP001177898">
    <property type="component" value="Unassembled WGS sequence"/>
</dbReference>
<gene>
    <name evidence="1" type="ORF">RAQ16_01415</name>
</gene>
<sequence>MNSDYVEAAFGSLDFMGFDSELVMKGYKERIDQNIEGIQYIPKTWLPLIYDLIFDEEKQFWNKDIKDFIYNLIDEVKCKNVNTDLFFENFRDSLDNFFLALSSYDRVLSTLNLFNKTIIPRDTEIQVKYLPLYNSLVEGVVSNLYKFLRNLLNTIDDKDLLSQNNLGPLVNLLNSKGCTILTKEIDVDIRNAINHGGTYLKEKDKIIFNFTNRGKPKSKEVSVSQFKRQIYKIIDLVNGLLAGIVKFNVKNYKSIAQSICSNTTDIVYQSWIKLEMSTYNLRCNLLNVDEINNQVNLYFSTYEVPSNNELIQFGIFTFVKLVMLYPESDRLFLTFNNDKQINSFLLTDTADIIAYIQNGIDAQYLVDKISRNSLFGANFQDDDTVSGNYTLHCHYHDIKEEEYIVKNIRDTSTNNLKRFKIEIYMKNSKRRSHVKKEIVRIIDKVRHLENFPEITHDKKYGKMPADVIFMDIFKEYGRKSDRKRYIMSSNDNFIAQAQYFSCKEYKVNKERLSKDLVVRTEGNIEFAWNPNF</sequence>
<evidence type="ECO:0000313" key="2">
    <source>
        <dbReference type="Proteomes" id="UP001177898"/>
    </source>
</evidence>
<evidence type="ECO:0000313" key="1">
    <source>
        <dbReference type="EMBL" id="MDQ1851061.1"/>
    </source>
</evidence>